<evidence type="ECO:0000313" key="4">
    <source>
        <dbReference type="EMBL" id="THG37375.1"/>
    </source>
</evidence>
<feature type="signal peptide" evidence="2">
    <location>
        <begin position="1"/>
        <end position="31"/>
    </location>
</feature>
<keyword evidence="2" id="KW-0732">Signal</keyword>
<dbReference type="EMBL" id="SSTJ01000006">
    <property type="protein sequence ID" value="THG37375.1"/>
    <property type="molecule type" value="Genomic_DNA"/>
</dbReference>
<protein>
    <submittedName>
        <fullName evidence="4">Molybdopterin-binding protein</fullName>
    </submittedName>
</protein>
<dbReference type="InterPro" id="IPR000572">
    <property type="entry name" value="OxRdtase_Mopterin-bd_dom"/>
</dbReference>
<comment type="caution">
    <text evidence="4">The sequence shown here is derived from an EMBL/GenBank/DDBJ whole genome shotgun (WGS) entry which is preliminary data.</text>
</comment>
<dbReference type="Gene3D" id="3.90.420.10">
    <property type="entry name" value="Oxidoreductase, molybdopterin-binding domain"/>
    <property type="match status" value="1"/>
</dbReference>
<sequence>MKDLKAKGRAAAGVLASVTMIASMSAAPALAAQPADGAAGADDAREVAGENAAATTMVKARAEGTFSYDQDTVTPNATIRTLFQKAVRAICGAGIPVASENPLGWQITVSGAVDDAYTASVGELADDTAVQQKMTCTCGGNPAGGRAIVTADVKGVPVEAMLARAGVQPGANAVTFVSADGAETMLPLGYVIGRHGVLSYEINEEDLSASVGGNNQLWMTRTPANYFARDVVEIVVSVEDEAPAAPGETDEHPNSPNAGVLAGAQE</sequence>
<evidence type="ECO:0000256" key="1">
    <source>
        <dbReference type="SAM" id="MobiDB-lite"/>
    </source>
</evidence>
<feature type="domain" description="Oxidoreductase molybdopterin-binding" evidence="3">
    <location>
        <begin position="99"/>
        <end position="240"/>
    </location>
</feature>
<dbReference type="SUPFAM" id="SSF56524">
    <property type="entry name" value="Oxidoreductase molybdopterin-binding domain"/>
    <property type="match status" value="1"/>
</dbReference>
<dbReference type="Pfam" id="PF00174">
    <property type="entry name" value="Oxidored_molyb"/>
    <property type="match status" value="1"/>
</dbReference>
<dbReference type="AlphaFoldDB" id="A0A4S4G461"/>
<organism evidence="4 5">
    <name type="scientific">Adlercreutzia caecimuris</name>
    <dbReference type="NCBI Taxonomy" id="671266"/>
    <lineage>
        <taxon>Bacteria</taxon>
        <taxon>Bacillati</taxon>
        <taxon>Actinomycetota</taxon>
        <taxon>Coriobacteriia</taxon>
        <taxon>Eggerthellales</taxon>
        <taxon>Eggerthellaceae</taxon>
        <taxon>Adlercreutzia</taxon>
    </lineage>
</organism>
<dbReference type="Proteomes" id="UP000308978">
    <property type="component" value="Unassembled WGS sequence"/>
</dbReference>
<evidence type="ECO:0000256" key="2">
    <source>
        <dbReference type="SAM" id="SignalP"/>
    </source>
</evidence>
<evidence type="ECO:0000259" key="3">
    <source>
        <dbReference type="Pfam" id="PF00174"/>
    </source>
</evidence>
<evidence type="ECO:0000313" key="5">
    <source>
        <dbReference type="Proteomes" id="UP000308978"/>
    </source>
</evidence>
<feature type="region of interest" description="Disordered" evidence="1">
    <location>
        <begin position="241"/>
        <end position="266"/>
    </location>
</feature>
<name>A0A4S4G461_9ACTN</name>
<dbReference type="RefSeq" id="WP_136434327.1">
    <property type="nucleotide sequence ID" value="NZ_SSTJ01000006.1"/>
</dbReference>
<accession>A0A4S4G461</accession>
<feature type="chain" id="PRO_5020877240" evidence="2">
    <location>
        <begin position="32"/>
        <end position="266"/>
    </location>
</feature>
<gene>
    <name evidence="4" type="ORF">E5986_06340</name>
</gene>
<reference evidence="4 5" key="1">
    <citation type="submission" date="2019-04" db="EMBL/GenBank/DDBJ databases">
        <title>Microbes associate with the intestines of laboratory mice.</title>
        <authorList>
            <person name="Navarre W."/>
            <person name="Wong E."/>
            <person name="Huang K.C."/>
            <person name="Tropini C."/>
            <person name="Ng K."/>
            <person name="Yu B."/>
        </authorList>
    </citation>
    <scope>NUCLEOTIDE SEQUENCE [LARGE SCALE GENOMIC DNA]</scope>
    <source>
        <strain evidence="4 5">NM80_B27</strain>
    </source>
</reference>
<dbReference type="InterPro" id="IPR036374">
    <property type="entry name" value="OxRdtase_Mopterin-bd_sf"/>
</dbReference>
<proteinExistence type="predicted"/>